<dbReference type="GO" id="GO:0006457">
    <property type="term" value="P:protein folding"/>
    <property type="evidence" value="ECO:0007669"/>
    <property type="project" value="InterPro"/>
</dbReference>
<feature type="domain" description="J" evidence="2">
    <location>
        <begin position="347"/>
        <end position="411"/>
    </location>
</feature>
<accession>A0A7S0FKB9</accession>
<sequence length="653" mass="70504">MAVRSCCLTPSSLEPCMASDLSGGSRYPGKAPTSVRGPVNGGRGPSERSMATGPFQPLSRSSTSSALAACCQLSASASGGVGATCCRERMRWISAASSSGQTSGSSTVSPPPSSTVENALELALGPGPIALVLEPLVPAPPVQPLAPAQLTTGQPAGAAAPPPPPLLPLLLLDRPPSTRAFIEELLNQAFGGGEGGFQFQMGDGGVFGGGGDDSHEGGEPLPWPPGVPTEIAENMAWMKGTEWNWNDARPVRFERDGSFNAPTPDCQAGMCLWSAARGKVYINWGDMGVFEVHVEGSLPRQQSAAQMRGLRMSGRRVRDNKECEASFIRIFDDGREVAQEGEPGERDPYGALGLTDEADDADIKKAYRKLSVKYHPDKNPDEASKQKFNEIRDAYELLSDPDKKILYDTGGMEAVQRAEQGQVRKGDDLNREMDVRLEDLYSGGFVKNRVTRRVVCRGCRRKSGSPKCVGCGRCPNEVQTVHVQVGPGMFMEQQQEVPSKERCRQEEAVLDVQIERGMRDGEQVTFPRMAGQRPGMLPGSVLVRLRVARHAKFERKGDDLHLTLGVSLREALLGWSRTVRHLDGHRVELSAEGVSRPMQVLRVRGEGMPLRDDPASFGDLYVKVRVDFPRALTEDQEGAIAGVLPPEPPSAEL</sequence>
<dbReference type="PANTHER" id="PTHR43888">
    <property type="entry name" value="DNAJ-LIKE-2, ISOFORM A-RELATED"/>
    <property type="match status" value="1"/>
</dbReference>
<dbReference type="GO" id="GO:0051082">
    <property type="term" value="F:unfolded protein binding"/>
    <property type="evidence" value="ECO:0007669"/>
    <property type="project" value="InterPro"/>
</dbReference>
<evidence type="ECO:0000313" key="3">
    <source>
        <dbReference type="EMBL" id="CAD8365126.1"/>
    </source>
</evidence>
<dbReference type="CDD" id="cd10747">
    <property type="entry name" value="DnaJ_C"/>
    <property type="match status" value="1"/>
</dbReference>
<protein>
    <recommendedName>
        <fullName evidence="2">J domain-containing protein</fullName>
    </recommendedName>
</protein>
<feature type="compositionally biased region" description="Low complexity" evidence="1">
    <location>
        <begin position="96"/>
        <end position="108"/>
    </location>
</feature>
<dbReference type="InterPro" id="IPR036869">
    <property type="entry name" value="J_dom_sf"/>
</dbReference>
<dbReference type="AlphaFoldDB" id="A0A7S0FKB9"/>
<dbReference type="GO" id="GO:0030544">
    <property type="term" value="F:Hsp70 protein binding"/>
    <property type="evidence" value="ECO:0007669"/>
    <property type="project" value="InterPro"/>
</dbReference>
<dbReference type="EMBL" id="HBEG01028340">
    <property type="protein sequence ID" value="CAD8365126.1"/>
    <property type="molecule type" value="Transcribed_RNA"/>
</dbReference>
<dbReference type="Pfam" id="PF00226">
    <property type="entry name" value="DnaJ"/>
    <property type="match status" value="1"/>
</dbReference>
<dbReference type="InterPro" id="IPR018253">
    <property type="entry name" value="DnaJ_domain_CS"/>
</dbReference>
<evidence type="ECO:0000256" key="1">
    <source>
        <dbReference type="SAM" id="MobiDB-lite"/>
    </source>
</evidence>
<dbReference type="SMART" id="SM00271">
    <property type="entry name" value="DnaJ"/>
    <property type="match status" value="1"/>
</dbReference>
<proteinExistence type="predicted"/>
<feature type="region of interest" description="Disordered" evidence="1">
    <location>
        <begin position="20"/>
        <end position="58"/>
    </location>
</feature>
<dbReference type="InterPro" id="IPR001623">
    <property type="entry name" value="DnaJ_domain"/>
</dbReference>
<dbReference type="InterPro" id="IPR008971">
    <property type="entry name" value="HSP40/DnaJ_pept-bd"/>
</dbReference>
<dbReference type="PROSITE" id="PS50076">
    <property type="entry name" value="DNAJ_2"/>
    <property type="match status" value="1"/>
</dbReference>
<gene>
    <name evidence="3" type="ORF">PBAH0796_LOCUS17221</name>
</gene>
<evidence type="ECO:0000259" key="2">
    <source>
        <dbReference type="PROSITE" id="PS50076"/>
    </source>
</evidence>
<dbReference type="PRINTS" id="PR00625">
    <property type="entry name" value="JDOMAIN"/>
</dbReference>
<name>A0A7S0FKB9_9DINO</name>
<dbReference type="InterPro" id="IPR002939">
    <property type="entry name" value="DnaJ_C"/>
</dbReference>
<dbReference type="CDD" id="cd06257">
    <property type="entry name" value="DnaJ"/>
    <property type="match status" value="1"/>
</dbReference>
<dbReference type="InterPro" id="IPR044713">
    <property type="entry name" value="DNJA1/2-like"/>
</dbReference>
<organism evidence="3">
    <name type="scientific">Pyrodinium bahamense</name>
    <dbReference type="NCBI Taxonomy" id="73915"/>
    <lineage>
        <taxon>Eukaryota</taxon>
        <taxon>Sar</taxon>
        <taxon>Alveolata</taxon>
        <taxon>Dinophyceae</taxon>
        <taxon>Gonyaulacales</taxon>
        <taxon>Pyrocystaceae</taxon>
        <taxon>Pyrodinium</taxon>
    </lineage>
</organism>
<feature type="region of interest" description="Disordered" evidence="1">
    <location>
        <begin position="96"/>
        <end position="115"/>
    </location>
</feature>
<reference evidence="3" key="1">
    <citation type="submission" date="2021-01" db="EMBL/GenBank/DDBJ databases">
        <authorList>
            <person name="Corre E."/>
            <person name="Pelletier E."/>
            <person name="Niang G."/>
            <person name="Scheremetjew M."/>
            <person name="Finn R."/>
            <person name="Kale V."/>
            <person name="Holt S."/>
            <person name="Cochrane G."/>
            <person name="Meng A."/>
            <person name="Brown T."/>
            <person name="Cohen L."/>
        </authorList>
    </citation>
    <scope>NUCLEOTIDE SEQUENCE</scope>
    <source>
        <strain evidence="3">Pbaha01</strain>
    </source>
</reference>
<dbReference type="PROSITE" id="PS00636">
    <property type="entry name" value="DNAJ_1"/>
    <property type="match status" value="1"/>
</dbReference>
<dbReference type="Gene3D" id="2.60.260.20">
    <property type="entry name" value="Urease metallochaperone UreE, N-terminal domain"/>
    <property type="match status" value="2"/>
</dbReference>
<dbReference type="SUPFAM" id="SSF46565">
    <property type="entry name" value="Chaperone J-domain"/>
    <property type="match status" value="1"/>
</dbReference>
<dbReference type="FunFam" id="2.60.260.20:FF:000013">
    <property type="entry name" value="DnaJ subfamily B member 11"/>
    <property type="match status" value="1"/>
</dbReference>
<dbReference type="Gene3D" id="1.10.287.110">
    <property type="entry name" value="DnaJ domain"/>
    <property type="match status" value="1"/>
</dbReference>
<dbReference type="SUPFAM" id="SSF49493">
    <property type="entry name" value="HSP40/DnaJ peptide-binding domain"/>
    <property type="match status" value="2"/>
</dbReference>
<dbReference type="Pfam" id="PF01556">
    <property type="entry name" value="DnaJ_C"/>
    <property type="match status" value="1"/>
</dbReference>